<protein>
    <submittedName>
        <fullName evidence="1">Uncharacterized protein</fullName>
    </submittedName>
</protein>
<name>A0AA97FAV1_9EURY</name>
<keyword evidence="2" id="KW-1185">Reference proteome</keyword>
<gene>
    <name evidence="1" type="ORF">F1737_04320</name>
</gene>
<dbReference type="AlphaFoldDB" id="A0AA97FAV1"/>
<evidence type="ECO:0000313" key="2">
    <source>
        <dbReference type="Proteomes" id="UP001301797"/>
    </source>
</evidence>
<proteinExistence type="predicted"/>
<dbReference type="KEGG" id="mefw:F1737_04320"/>
<dbReference type="Proteomes" id="UP001301797">
    <property type="component" value="Chromosome"/>
</dbReference>
<sequence length="368" mass="43181">MKEIDIVFIDDDKVDLDRYFDIFEKGLASKFKITRNPITIDEINKNLSKLESFNPDAILVDYELIRPDSNNNVLGINGVSLSMNLRKIYSNIPIFLFTNTKMSNSRESNYFDFEKFIDEFLLKDDYVTPQKVLEGDFIKIIEGYKGLKKNTIESIDNLISILSLPKRNFELISEDIIQTLPKQLLEKEEDFPNYKVAKWIRKTLMNYPGILYDEIHSATFFGISIDSFNKPSIQEFFESAKYSGVFSNEKKMWWKSELIECANDFLDYDELKLPYCQGFQKGWQKKTGEILDSALCIYKNEKPAEWVCCVLNKPIMIKYTLRYLQDDRPCVMDESRISFKAIFNDNYNPEQIDPEARDIYENLLKKGE</sequence>
<dbReference type="GeneID" id="85229366"/>
<dbReference type="Gene3D" id="3.40.50.2300">
    <property type="match status" value="1"/>
</dbReference>
<dbReference type="RefSeq" id="WP_317137548.1">
    <property type="nucleotide sequence ID" value="NZ_CP043875.1"/>
</dbReference>
<reference evidence="1 2" key="1">
    <citation type="submission" date="2019-09" db="EMBL/GenBank/DDBJ databases">
        <title>The complete genome of Methanoplanus sp. FWC-SCC4.</title>
        <authorList>
            <person name="Chen S.-C."/>
            <person name="Zhou Y.-Z."/>
            <person name="Lai M.-C."/>
        </authorList>
    </citation>
    <scope>NUCLEOTIDE SEQUENCE [LARGE SCALE GENOMIC DNA]</scope>
    <source>
        <strain evidence="1 2">FWC-SCC4</strain>
    </source>
</reference>
<organism evidence="1 2">
    <name type="scientific">Methanochimaera problematica</name>
    <dbReference type="NCBI Taxonomy" id="2609417"/>
    <lineage>
        <taxon>Archaea</taxon>
        <taxon>Methanobacteriati</taxon>
        <taxon>Methanobacteriota</taxon>
        <taxon>Stenosarchaea group</taxon>
        <taxon>Methanomicrobia</taxon>
        <taxon>Methanomicrobiales</taxon>
        <taxon>Methanomicrobiaceae</taxon>
        <taxon>Methanochimaera</taxon>
    </lineage>
</organism>
<accession>A0AA97FAV1</accession>
<dbReference type="EMBL" id="CP043875">
    <property type="protein sequence ID" value="WOF15980.1"/>
    <property type="molecule type" value="Genomic_DNA"/>
</dbReference>
<evidence type="ECO:0000313" key="1">
    <source>
        <dbReference type="EMBL" id="WOF15980.1"/>
    </source>
</evidence>